<dbReference type="EMBL" id="CP098400">
    <property type="protein sequence ID" value="URW79243.1"/>
    <property type="molecule type" value="Genomic_DNA"/>
</dbReference>
<feature type="domain" description="ABC-type uncharacterised transport system" evidence="2">
    <location>
        <begin position="190"/>
        <end position="496"/>
    </location>
</feature>
<accession>A0A9J6ZNL8</accession>
<name>A0A9J6ZNL8_9BACT</name>
<dbReference type="KEGG" id="alkq:M9189_10295"/>
<keyword evidence="1" id="KW-0472">Membrane</keyword>
<organism evidence="4 5">
    <name type="scientific">Xiashengella succiniciproducens</name>
    <dbReference type="NCBI Taxonomy" id="2949635"/>
    <lineage>
        <taxon>Bacteria</taxon>
        <taxon>Pseudomonadati</taxon>
        <taxon>Bacteroidota</taxon>
        <taxon>Bacteroidia</taxon>
        <taxon>Marinilabiliales</taxon>
        <taxon>Marinilabiliaceae</taxon>
        <taxon>Xiashengella</taxon>
    </lineage>
</organism>
<evidence type="ECO:0000259" key="2">
    <source>
        <dbReference type="Pfam" id="PF09822"/>
    </source>
</evidence>
<dbReference type="InterPro" id="IPR019196">
    <property type="entry name" value="ABC_transp_unknown"/>
</dbReference>
<dbReference type="RefSeq" id="WP_250722979.1">
    <property type="nucleotide sequence ID" value="NZ_CP098400.1"/>
</dbReference>
<evidence type="ECO:0000256" key="1">
    <source>
        <dbReference type="SAM" id="Phobius"/>
    </source>
</evidence>
<dbReference type="AlphaFoldDB" id="A0A9J6ZNL8"/>
<evidence type="ECO:0000313" key="4">
    <source>
        <dbReference type="EMBL" id="URW79243.1"/>
    </source>
</evidence>
<dbReference type="NCBIfam" id="TIGR03521">
    <property type="entry name" value="GldG"/>
    <property type="match status" value="1"/>
</dbReference>
<dbReference type="InterPro" id="IPR055396">
    <property type="entry name" value="DUF7088"/>
</dbReference>
<feature type="transmembrane region" description="Helical" evidence="1">
    <location>
        <begin position="530"/>
        <end position="553"/>
    </location>
</feature>
<dbReference type="InterPro" id="IPR019863">
    <property type="entry name" value="Motility-assoc_ABC-rel_GldG"/>
</dbReference>
<reference evidence="4" key="1">
    <citation type="submission" date="2022-05" db="EMBL/GenBank/DDBJ databases">
        <authorList>
            <person name="Sun X."/>
        </authorList>
    </citation>
    <scope>NUCLEOTIDE SEQUENCE</scope>
    <source>
        <strain evidence="4">Ai-910</strain>
    </source>
</reference>
<feature type="transmembrane region" description="Helical" evidence="1">
    <location>
        <begin position="12"/>
        <end position="31"/>
    </location>
</feature>
<reference evidence="4" key="2">
    <citation type="submission" date="2022-06" db="EMBL/GenBank/DDBJ databases">
        <title>Xiashengella guii gen. nov. sp. nov., a bacterium isolated form anaerobic digestion tank.</title>
        <authorList>
            <person name="Huang H."/>
        </authorList>
    </citation>
    <scope>NUCLEOTIDE SEQUENCE</scope>
    <source>
        <strain evidence="4">Ai-910</strain>
    </source>
</reference>
<keyword evidence="1" id="KW-1133">Transmembrane helix</keyword>
<gene>
    <name evidence="4" type="primary">gldG</name>
    <name evidence="4" type="ORF">M9189_10295</name>
</gene>
<keyword evidence="5" id="KW-1185">Reference proteome</keyword>
<keyword evidence="1" id="KW-0812">Transmembrane</keyword>
<proteinExistence type="predicted"/>
<sequence>MASKLNKRSIGPVIGIIVIVLINVVLSGKFFRVDLTEEKRYTLAPVTKSFLSNLETDVFIRVYLDGELNPGFRKLARSSHETLEEFRIISRGRIKYEFIDPTDNSEIVEELKELGVSPVPVFEVTADGRRIQSNVYPFAHFRVGEYEMVVNLLENVPGLNATANLNLSMEGLEYKISSSIRNMLTDEVQAVAFLEGHGELEEIDVYDISEELSHYYQVDRGSLTSDPYILDAYKVLIIAKPREKFSERDKFILDQYVMRGGKVLWLVDAVYITLDSLKGTSQTPGVASELGIEDLLFRYGVRINMELLQDVQSSLIPVNVAPQGEQARMVPMPWMFNPLMSTNTSHPVTRGVNLVKGEFVSSIDTVGTFGLMRRDILLQTGQYSRRLPVPVYVSIAMVNEQPNREEFNQSYIPTAVAMEGVFPSLFANRPVPPGVDINLSDIKRKSVATRMIVVADGDVIRNDVRMRYSASPQIVPLGYDEVSSQNFGNKDFILNAVHYLADDEGWMSLRTRDYRIRLLDREKLAHDLDFWKWINLAVPPLFLLLIGAGFIIWRRYKYR</sequence>
<evidence type="ECO:0000313" key="5">
    <source>
        <dbReference type="Proteomes" id="UP001056426"/>
    </source>
</evidence>
<dbReference type="Pfam" id="PF23357">
    <property type="entry name" value="DUF7088"/>
    <property type="match status" value="1"/>
</dbReference>
<feature type="domain" description="DUF7088" evidence="3">
    <location>
        <begin position="37"/>
        <end position="140"/>
    </location>
</feature>
<dbReference type="Proteomes" id="UP001056426">
    <property type="component" value="Chromosome"/>
</dbReference>
<protein>
    <submittedName>
        <fullName evidence="4">Gliding motility-associated ABC transporter substrate-binding protein GldG</fullName>
    </submittedName>
</protein>
<evidence type="ECO:0000259" key="3">
    <source>
        <dbReference type="Pfam" id="PF23357"/>
    </source>
</evidence>
<dbReference type="Pfam" id="PF09822">
    <property type="entry name" value="ABC_transp_aux"/>
    <property type="match status" value="1"/>
</dbReference>